<name>A0ABS8VN97_DATST</name>
<reference evidence="1 2" key="1">
    <citation type="journal article" date="2021" name="BMC Genomics">
        <title>Datura genome reveals duplications of psychoactive alkaloid biosynthetic genes and high mutation rate following tissue culture.</title>
        <authorList>
            <person name="Rajewski A."/>
            <person name="Carter-House D."/>
            <person name="Stajich J."/>
            <person name="Litt A."/>
        </authorList>
    </citation>
    <scope>NUCLEOTIDE SEQUENCE [LARGE SCALE GENOMIC DNA]</scope>
    <source>
        <strain evidence="1">AR-01</strain>
    </source>
</reference>
<evidence type="ECO:0000313" key="2">
    <source>
        <dbReference type="Proteomes" id="UP000823775"/>
    </source>
</evidence>
<sequence>MGWGMEEFVSRPVRSRVLLGRDVDFRSVDEATLSINSRVLPQAKPSYFSLSLLQVELSKEYSGKSSGSPGHPLDPGEGLLDLLIPFNMRDDDLILRAPLSLFSPNPPRAPWWTWDKEAISPPHFPDPQQPMLDAAPAHEVLGNPPSAWRGHLYRVRSKGLNGLK</sequence>
<dbReference type="EMBL" id="JACEIK010005575">
    <property type="protein sequence ID" value="MCE0481830.1"/>
    <property type="molecule type" value="Genomic_DNA"/>
</dbReference>
<accession>A0ABS8VN97</accession>
<keyword evidence="2" id="KW-1185">Reference proteome</keyword>
<organism evidence="1 2">
    <name type="scientific">Datura stramonium</name>
    <name type="common">Jimsonweed</name>
    <name type="synonym">Common thornapple</name>
    <dbReference type="NCBI Taxonomy" id="4076"/>
    <lineage>
        <taxon>Eukaryota</taxon>
        <taxon>Viridiplantae</taxon>
        <taxon>Streptophyta</taxon>
        <taxon>Embryophyta</taxon>
        <taxon>Tracheophyta</taxon>
        <taxon>Spermatophyta</taxon>
        <taxon>Magnoliopsida</taxon>
        <taxon>eudicotyledons</taxon>
        <taxon>Gunneridae</taxon>
        <taxon>Pentapetalae</taxon>
        <taxon>asterids</taxon>
        <taxon>lamiids</taxon>
        <taxon>Solanales</taxon>
        <taxon>Solanaceae</taxon>
        <taxon>Solanoideae</taxon>
        <taxon>Datureae</taxon>
        <taxon>Datura</taxon>
    </lineage>
</organism>
<gene>
    <name evidence="1" type="ORF">HAX54_039913</name>
</gene>
<proteinExistence type="predicted"/>
<protein>
    <submittedName>
        <fullName evidence="1">Uncharacterized protein</fullName>
    </submittedName>
</protein>
<dbReference type="Proteomes" id="UP000823775">
    <property type="component" value="Unassembled WGS sequence"/>
</dbReference>
<comment type="caution">
    <text evidence="1">The sequence shown here is derived from an EMBL/GenBank/DDBJ whole genome shotgun (WGS) entry which is preliminary data.</text>
</comment>
<feature type="non-terminal residue" evidence="1">
    <location>
        <position position="164"/>
    </location>
</feature>
<evidence type="ECO:0000313" key="1">
    <source>
        <dbReference type="EMBL" id="MCE0481830.1"/>
    </source>
</evidence>